<feature type="coiled-coil region" evidence="1">
    <location>
        <begin position="215"/>
        <end position="252"/>
    </location>
</feature>
<proteinExistence type="predicted"/>
<accession>M2U210</accession>
<dbReference type="OrthoDB" id="3794025at2759"/>
<dbReference type="EMBL" id="KB445575">
    <property type="protein sequence ID" value="EMD92599.1"/>
    <property type="molecule type" value="Genomic_DNA"/>
</dbReference>
<evidence type="ECO:0000256" key="2">
    <source>
        <dbReference type="SAM" id="MobiDB-lite"/>
    </source>
</evidence>
<keyword evidence="4" id="KW-1185">Reference proteome</keyword>
<feature type="compositionally biased region" description="Basic and acidic residues" evidence="2">
    <location>
        <begin position="83"/>
        <end position="104"/>
    </location>
</feature>
<keyword evidence="1" id="KW-0175">Coiled coil</keyword>
<feature type="region of interest" description="Disordered" evidence="2">
    <location>
        <begin position="551"/>
        <end position="580"/>
    </location>
</feature>
<feature type="region of interest" description="Disordered" evidence="2">
    <location>
        <begin position="475"/>
        <end position="524"/>
    </location>
</feature>
<gene>
    <name evidence="3" type="ORF">COCHEDRAFT_1099296</name>
</gene>
<organism evidence="3 4">
    <name type="scientific">Cochliobolus heterostrophus (strain C5 / ATCC 48332 / race O)</name>
    <name type="common">Southern corn leaf blight fungus</name>
    <name type="synonym">Bipolaris maydis</name>
    <dbReference type="NCBI Taxonomy" id="701091"/>
    <lineage>
        <taxon>Eukaryota</taxon>
        <taxon>Fungi</taxon>
        <taxon>Dikarya</taxon>
        <taxon>Ascomycota</taxon>
        <taxon>Pezizomycotina</taxon>
        <taxon>Dothideomycetes</taxon>
        <taxon>Pleosporomycetidae</taxon>
        <taxon>Pleosporales</taxon>
        <taxon>Pleosporineae</taxon>
        <taxon>Pleosporaceae</taxon>
        <taxon>Bipolaris</taxon>
    </lineage>
</organism>
<evidence type="ECO:0000256" key="1">
    <source>
        <dbReference type="SAM" id="Coils"/>
    </source>
</evidence>
<sequence length="580" mass="64170">MVGPPRNEHTPDLENSLPLLSLALQKYEVSSDGHAIDGFGKTDLGDVNACVLASPSTSLESPAEVRATATDSSEEQCSGKALDGTENRDDGKNRDQSDQVKETAAESATAKSEAPGKVPQPSPVLEHEIKEEFAITKDEVFDHQTQPRAIHKPVGTSKSVYSVPPHMRPEFPSSFARCAESLSSKMLPSNNVPRYQNIPRHNHTHHGSRNDNIPSEQATRLNAQLLKAKQELEQERTKNANLSKTIQDAQHEHLEAAFSTILIMLLREQTEALAVKSRATAHQRSLDIREKKICQQESFLAAGQKHLMTKLEQNGSSMSAAHLAHQHQQMQIDKQAHQVAFESQLALERETLKLHAAAQAKREKQYKTLLRQSLEAEIAANYVSNDEAEALAEFRFQRGFDAGKEEGRKEAVKVKEEKERAYLEGYRACFHAQAALSSLRKGVSDVVQNLLDPTDEDNLFSMGIRVGRMEVEAAMEKGEDNKKKVGSKEEDSMEEDSKDEDVKEEEVESLGYGTTLTPPFSPVPVQRQTLAAELRGYTPLMHNGEVVLANHRTAAAAASPEKEESRGTKKQEGADLIDLL</sequence>
<dbReference type="OMA" id="ANTVIMR"/>
<protein>
    <submittedName>
        <fullName evidence="3">Uncharacterized protein</fullName>
    </submittedName>
</protein>
<name>M2U210_COCH5</name>
<reference evidence="4" key="2">
    <citation type="journal article" date="2013" name="PLoS Genet.">
        <title>Comparative genome structure, secondary metabolite, and effector coding capacity across Cochliobolus pathogens.</title>
        <authorList>
            <person name="Condon B.J."/>
            <person name="Leng Y."/>
            <person name="Wu D."/>
            <person name="Bushley K.E."/>
            <person name="Ohm R.A."/>
            <person name="Otillar R."/>
            <person name="Martin J."/>
            <person name="Schackwitz W."/>
            <person name="Grimwood J."/>
            <person name="MohdZainudin N."/>
            <person name="Xue C."/>
            <person name="Wang R."/>
            <person name="Manning V.A."/>
            <person name="Dhillon B."/>
            <person name="Tu Z.J."/>
            <person name="Steffenson B.J."/>
            <person name="Salamov A."/>
            <person name="Sun H."/>
            <person name="Lowry S."/>
            <person name="LaButti K."/>
            <person name="Han J."/>
            <person name="Copeland A."/>
            <person name="Lindquist E."/>
            <person name="Barry K."/>
            <person name="Schmutz J."/>
            <person name="Baker S.E."/>
            <person name="Ciuffetti L.M."/>
            <person name="Grigoriev I.V."/>
            <person name="Zhong S."/>
            <person name="Turgeon B.G."/>
        </authorList>
    </citation>
    <scope>NUCLEOTIDE SEQUENCE [LARGE SCALE GENOMIC DNA]</scope>
    <source>
        <strain evidence="4">C5 / ATCC 48332 / race O</strain>
    </source>
</reference>
<feature type="region of interest" description="Disordered" evidence="2">
    <location>
        <begin position="55"/>
        <end position="124"/>
    </location>
</feature>
<feature type="compositionally biased region" description="Acidic residues" evidence="2">
    <location>
        <begin position="491"/>
        <end position="508"/>
    </location>
</feature>
<dbReference type="eggNOG" id="ENOG502RI6Q">
    <property type="taxonomic scope" value="Eukaryota"/>
</dbReference>
<evidence type="ECO:0000313" key="3">
    <source>
        <dbReference type="EMBL" id="EMD92599.1"/>
    </source>
</evidence>
<reference evidence="3 4" key="1">
    <citation type="journal article" date="2012" name="PLoS Pathog.">
        <title>Diverse lifestyles and strategies of plant pathogenesis encoded in the genomes of eighteen Dothideomycetes fungi.</title>
        <authorList>
            <person name="Ohm R.A."/>
            <person name="Feau N."/>
            <person name="Henrissat B."/>
            <person name="Schoch C.L."/>
            <person name="Horwitz B.A."/>
            <person name="Barry K.W."/>
            <person name="Condon B.J."/>
            <person name="Copeland A.C."/>
            <person name="Dhillon B."/>
            <person name="Glaser F."/>
            <person name="Hesse C.N."/>
            <person name="Kosti I."/>
            <person name="LaButti K."/>
            <person name="Lindquist E.A."/>
            <person name="Lucas S."/>
            <person name="Salamov A.A."/>
            <person name="Bradshaw R.E."/>
            <person name="Ciuffetti L."/>
            <person name="Hamelin R.C."/>
            <person name="Kema G.H.J."/>
            <person name="Lawrence C."/>
            <person name="Scott J.A."/>
            <person name="Spatafora J.W."/>
            <person name="Turgeon B.G."/>
            <person name="de Wit P.J.G.M."/>
            <person name="Zhong S."/>
            <person name="Goodwin S.B."/>
            <person name="Grigoriev I.V."/>
        </authorList>
    </citation>
    <scope>NUCLEOTIDE SEQUENCE [LARGE SCALE GENOMIC DNA]</scope>
    <source>
        <strain evidence="4">C5 / ATCC 48332 / race O</strain>
    </source>
</reference>
<dbReference type="HOGENOM" id="CLU_488306_0_0_1"/>
<dbReference type="Proteomes" id="UP000016936">
    <property type="component" value="Unassembled WGS sequence"/>
</dbReference>
<feature type="compositionally biased region" description="Basic and acidic residues" evidence="2">
    <location>
        <begin position="560"/>
        <end position="573"/>
    </location>
</feature>
<dbReference type="AlphaFoldDB" id="M2U210"/>
<evidence type="ECO:0000313" key="4">
    <source>
        <dbReference type="Proteomes" id="UP000016936"/>
    </source>
</evidence>
<feature type="compositionally biased region" description="Basic and acidic residues" evidence="2">
    <location>
        <begin position="475"/>
        <end position="490"/>
    </location>
</feature>